<feature type="transmembrane region" description="Helical" evidence="2">
    <location>
        <begin position="105"/>
        <end position="126"/>
    </location>
</feature>
<dbReference type="PANTHER" id="PTHR28613">
    <property type="entry name" value="SI:CH211-232M10.4-RELATED"/>
    <property type="match status" value="1"/>
</dbReference>
<feature type="compositionally biased region" description="Polar residues" evidence="1">
    <location>
        <begin position="520"/>
        <end position="529"/>
    </location>
</feature>
<feature type="transmembrane region" description="Helical" evidence="2">
    <location>
        <begin position="133"/>
        <end position="152"/>
    </location>
</feature>
<dbReference type="Proteomes" id="UP000694399">
    <property type="component" value="Chromosome F1"/>
</dbReference>
<dbReference type="OMA" id="CLGRCKH"/>
<accession>A0A8C8XPL7</accession>
<reference evidence="3" key="3">
    <citation type="submission" date="2025-09" db="UniProtKB">
        <authorList>
            <consortium name="Ensembl"/>
        </authorList>
    </citation>
    <scope>IDENTIFICATION</scope>
</reference>
<dbReference type="InterPro" id="IPR029365">
    <property type="entry name" value="TMEM238"/>
</dbReference>
<reference evidence="3" key="1">
    <citation type="journal article" date="2019" name="bioRxiv">
        <title>Long live the king: chromosome-level assembly of the lion (Panthera leo) using linked-read, Hi-C, and long read data.</title>
        <authorList>
            <person name="Armstrong E.E."/>
            <person name="Taylor R.W."/>
            <person name="Miller D.E."/>
            <person name="Kaelin C."/>
            <person name="Barsh G."/>
            <person name="Hadly E.A."/>
            <person name="Petrov D."/>
        </authorList>
    </citation>
    <scope>NUCLEOTIDE SEQUENCE [LARGE SCALE GENOMIC DNA]</scope>
</reference>
<feature type="compositionally biased region" description="Basic and acidic residues" evidence="1">
    <location>
        <begin position="250"/>
        <end position="259"/>
    </location>
</feature>
<proteinExistence type="predicted"/>
<dbReference type="PANTHER" id="PTHR28613:SF6">
    <property type="entry name" value="RIKEN CDNA A930007A09 GENE"/>
    <property type="match status" value="1"/>
</dbReference>
<evidence type="ECO:0000256" key="2">
    <source>
        <dbReference type="SAM" id="Phobius"/>
    </source>
</evidence>
<dbReference type="AlphaFoldDB" id="A0A8C8XPL7"/>
<name>A0A8C8XPL7_PANLE</name>
<keyword evidence="2" id="KW-1133">Transmembrane helix</keyword>
<keyword evidence="2" id="KW-0812">Transmembrane</keyword>
<evidence type="ECO:0008006" key="5">
    <source>
        <dbReference type="Google" id="ProtNLM"/>
    </source>
</evidence>
<dbReference type="Ensembl" id="ENSPLOT00000025424.1">
    <property type="protein sequence ID" value="ENSPLOP00000023020.1"/>
    <property type="gene ID" value="ENSPLOG00000016879.1"/>
</dbReference>
<feature type="region of interest" description="Disordered" evidence="1">
    <location>
        <begin position="518"/>
        <end position="585"/>
    </location>
</feature>
<dbReference type="Pfam" id="PF15125">
    <property type="entry name" value="TMEM238"/>
    <property type="match status" value="1"/>
</dbReference>
<keyword evidence="2" id="KW-0472">Membrane</keyword>
<protein>
    <recommendedName>
        <fullName evidence="5">Transmembrane protein 238</fullName>
    </recommendedName>
</protein>
<organism evidence="3 4">
    <name type="scientific">Panthera leo</name>
    <name type="common">Lion</name>
    <dbReference type="NCBI Taxonomy" id="9689"/>
    <lineage>
        <taxon>Eukaryota</taxon>
        <taxon>Metazoa</taxon>
        <taxon>Chordata</taxon>
        <taxon>Craniata</taxon>
        <taxon>Vertebrata</taxon>
        <taxon>Euteleostomi</taxon>
        <taxon>Mammalia</taxon>
        <taxon>Eutheria</taxon>
        <taxon>Laurasiatheria</taxon>
        <taxon>Carnivora</taxon>
        <taxon>Feliformia</taxon>
        <taxon>Felidae</taxon>
        <taxon>Pantherinae</taxon>
        <taxon>Panthera</taxon>
    </lineage>
</organism>
<feature type="region of interest" description="Disordered" evidence="1">
    <location>
        <begin position="226"/>
        <end position="302"/>
    </location>
</feature>
<evidence type="ECO:0000313" key="4">
    <source>
        <dbReference type="Proteomes" id="UP000694399"/>
    </source>
</evidence>
<evidence type="ECO:0000313" key="3">
    <source>
        <dbReference type="Ensembl" id="ENSPLOP00000023020.1"/>
    </source>
</evidence>
<sequence>MRGGRARGRRDARRMRPWLGRCPRPFFFFFLTAGNRRPLFPSRPAHSTPLPSGALPWRPRDHNRRVAGWSPLRTWRRRQWQLMEVSRNSVEETRKRTGLGRCRHFFWLGVAFDTVGATVLFTGVFARLVFCDLLLYLGSIIIFLSLLWWVFWYTGNIELTAEEPSKRPFHVLSSTMVDALSQTVSHRFSLTICNVSRNLRGFRRRCSRRRFLKTVASLDMTVTGQLENRLEEEDQDKDATQSVQESGDAQDLRGEDLGPKPEPVGSSEGVRSPGPGAGLPGFVKGSSSTHLGPPEFVVSPPDRPRAPAVLPFRSQHGVPWASARQPPAVRSLRIQPAVSLATAGQPAASLASGSQAAPILASKSLPAAPSTSMSQPGLVPASQSQSLVSLPTQSQPLVPMATQSHLLVPVASQGHPLVPASAQSNLQALLASQSYQLLSAASQSQPENLSLVSETTSPVALAPQAQALSTPVSVIQLLSSQSFQNQTVDLRLSLAVPDFQALCHTRQDPQSIMSLVREMTPSQSASAQEFQKPVAQASETPLPASQELSQEPPATASPPPGSQAQQSVPPENTPVPASETRSHPP</sequence>
<keyword evidence="4" id="KW-1185">Reference proteome</keyword>
<reference evidence="3" key="2">
    <citation type="submission" date="2025-08" db="UniProtKB">
        <authorList>
            <consortium name="Ensembl"/>
        </authorList>
    </citation>
    <scope>IDENTIFICATION</scope>
</reference>
<evidence type="ECO:0000256" key="1">
    <source>
        <dbReference type="SAM" id="MobiDB-lite"/>
    </source>
</evidence>
<dbReference type="GeneTree" id="ENSGT00940000162720"/>